<sequence>MNRNLDTQEIKQDLIVSIDEHQNIQKPSKKKQFKKTFSDYVLGKFSRRQLYAHVYGGFALILFCYFMALILYPKENGYSIFKQTYSNLGSFDSISNYRGWYFYSLLQFISFFVNFPMAFYQHYRLKLINNVISIIACIAMIMGSVCQLFLGFFPASIEPLYKTIMIGDIHNNVGYTGFASCLLGYVLYSVLSVIDRCSKNKQPILNHIYVDLILAFIIIMFLLTTTAICSWLVIYPKLKEKNPQMPNFRTASQYTVFCFTMWENFFVYSLYIFNFVFPLVIPRRTDGIVCIQKISQKVIAKREDNVELKTELSQKYNGIFNAKNVKKIKCASLLEHLADYEEVTGLLSKRSVQTLTKISQGFDTDLLNSDKITLKKEIKDNDELWPWRRILYKCIE</sequence>
<dbReference type="Proteomes" id="UP001642409">
    <property type="component" value="Unassembled WGS sequence"/>
</dbReference>
<evidence type="ECO:0000313" key="2">
    <source>
        <dbReference type="EMBL" id="CAI9978559.1"/>
    </source>
</evidence>
<evidence type="ECO:0000256" key="1">
    <source>
        <dbReference type="SAM" id="Phobius"/>
    </source>
</evidence>
<feature type="transmembrane region" description="Helical" evidence="1">
    <location>
        <begin position="131"/>
        <end position="153"/>
    </location>
</feature>
<keyword evidence="1" id="KW-0472">Membrane</keyword>
<protein>
    <recommendedName>
        <fullName evidence="5">Transmembrane protein</fullName>
    </recommendedName>
</protein>
<evidence type="ECO:0000313" key="3">
    <source>
        <dbReference type="EMBL" id="CAL6002518.1"/>
    </source>
</evidence>
<reference evidence="3 4" key="2">
    <citation type="submission" date="2024-07" db="EMBL/GenBank/DDBJ databases">
        <authorList>
            <person name="Akdeniz Z."/>
        </authorList>
    </citation>
    <scope>NUCLEOTIDE SEQUENCE [LARGE SCALE GENOMIC DNA]</scope>
</reference>
<reference evidence="2" key="1">
    <citation type="submission" date="2023-06" db="EMBL/GenBank/DDBJ databases">
        <authorList>
            <person name="Kurt Z."/>
        </authorList>
    </citation>
    <scope>NUCLEOTIDE SEQUENCE</scope>
</reference>
<evidence type="ECO:0000313" key="4">
    <source>
        <dbReference type="Proteomes" id="UP001642409"/>
    </source>
</evidence>
<feature type="transmembrane region" description="Helical" evidence="1">
    <location>
        <begin position="173"/>
        <end position="191"/>
    </location>
</feature>
<accession>A0AA86RVC3</accession>
<keyword evidence="1" id="KW-1133">Transmembrane helix</keyword>
<dbReference type="EMBL" id="CATOUU010001185">
    <property type="protein sequence ID" value="CAI9978559.1"/>
    <property type="molecule type" value="Genomic_DNA"/>
</dbReference>
<evidence type="ECO:0008006" key="5">
    <source>
        <dbReference type="Google" id="ProtNLM"/>
    </source>
</evidence>
<feature type="transmembrane region" description="Helical" evidence="1">
    <location>
        <begin position="100"/>
        <end position="119"/>
    </location>
</feature>
<feature type="transmembrane region" description="Helical" evidence="1">
    <location>
        <begin position="254"/>
        <end position="277"/>
    </location>
</feature>
<feature type="transmembrane region" description="Helical" evidence="1">
    <location>
        <begin position="50"/>
        <end position="72"/>
    </location>
</feature>
<feature type="transmembrane region" description="Helical" evidence="1">
    <location>
        <begin position="212"/>
        <end position="234"/>
    </location>
</feature>
<gene>
    <name evidence="3" type="ORF">HINF_LOCUS17962</name>
    <name evidence="2" type="ORF">HINF_LOCUS66204</name>
</gene>
<dbReference type="AlphaFoldDB" id="A0AA86RVC3"/>
<comment type="caution">
    <text evidence="2">The sequence shown here is derived from an EMBL/GenBank/DDBJ whole genome shotgun (WGS) entry which is preliminary data.</text>
</comment>
<organism evidence="2">
    <name type="scientific">Hexamita inflata</name>
    <dbReference type="NCBI Taxonomy" id="28002"/>
    <lineage>
        <taxon>Eukaryota</taxon>
        <taxon>Metamonada</taxon>
        <taxon>Diplomonadida</taxon>
        <taxon>Hexamitidae</taxon>
        <taxon>Hexamitinae</taxon>
        <taxon>Hexamita</taxon>
    </lineage>
</organism>
<name>A0AA86RVC3_9EUKA</name>
<dbReference type="EMBL" id="CAXDID020000045">
    <property type="protein sequence ID" value="CAL6002518.1"/>
    <property type="molecule type" value="Genomic_DNA"/>
</dbReference>
<proteinExistence type="predicted"/>
<keyword evidence="4" id="KW-1185">Reference proteome</keyword>
<keyword evidence="1" id="KW-0812">Transmembrane</keyword>